<dbReference type="Gene3D" id="1.20.1260.10">
    <property type="match status" value="1"/>
</dbReference>
<dbReference type="InterPro" id="IPR008331">
    <property type="entry name" value="Ferritin_DPS_dom"/>
</dbReference>
<dbReference type="InterPro" id="IPR012347">
    <property type="entry name" value="Ferritin-like"/>
</dbReference>
<dbReference type="EMBL" id="FUHW01000014">
    <property type="protein sequence ID" value="SJM53077.1"/>
    <property type="molecule type" value="Genomic_DNA"/>
</dbReference>
<feature type="binding site" evidence="5">
    <location>
        <position position="128"/>
    </location>
    <ligand>
        <name>Fe cation</name>
        <dbReference type="ChEBI" id="CHEBI:24875"/>
        <label>1</label>
    </ligand>
</feature>
<dbReference type="PANTHER" id="PTHR11431">
    <property type="entry name" value="FERRITIN"/>
    <property type="match status" value="1"/>
</dbReference>
<dbReference type="GO" id="GO:0005829">
    <property type="term" value="C:cytosol"/>
    <property type="evidence" value="ECO:0007669"/>
    <property type="project" value="TreeGrafter"/>
</dbReference>
<dbReference type="Proteomes" id="UP000195913">
    <property type="component" value="Unassembled WGS sequence"/>
</dbReference>
<evidence type="ECO:0000256" key="2">
    <source>
        <dbReference type="ARBA" id="ARBA00022723"/>
    </source>
</evidence>
<evidence type="ECO:0000256" key="6">
    <source>
        <dbReference type="RuleBase" id="RU361145"/>
    </source>
</evidence>
<reference evidence="8 9" key="1">
    <citation type="submission" date="2017-02" db="EMBL/GenBank/DDBJ databases">
        <authorList>
            <person name="Peterson S.W."/>
        </authorList>
    </citation>
    <scope>NUCLEOTIDE SEQUENCE [LARGE SCALE GENOMIC DNA]</scope>
    <source>
        <strain evidence="8 9">B Ar 00.02</strain>
    </source>
</reference>
<sequence>MKLTGALEKAFNDQVTLELEASMVYRQLAIEMDVHDLPGIAGWFRAQSHEEVVHAEKFIAHMTDRDASPAIGDIKAPGVKTDTVLKAFEASLAHEVKVSEAIRSLYRLAQQEGDIDALPLLNWFVEEQLEEEATVGEIIGRVRLIGKDGNGLLRLDAELSARPGAGDAA</sequence>
<name>A0A1R4FB29_9MICC</name>
<dbReference type="InterPro" id="IPR009040">
    <property type="entry name" value="Ferritin-like_diiron"/>
</dbReference>
<evidence type="ECO:0000256" key="1">
    <source>
        <dbReference type="ARBA" id="ARBA00022434"/>
    </source>
</evidence>
<dbReference type="SUPFAM" id="SSF47240">
    <property type="entry name" value="Ferritin-like"/>
    <property type="match status" value="1"/>
</dbReference>
<dbReference type="GO" id="GO:0006879">
    <property type="term" value="P:intracellular iron ion homeostasis"/>
    <property type="evidence" value="ECO:0007669"/>
    <property type="project" value="UniProtKB-KW"/>
</dbReference>
<dbReference type="Pfam" id="PF00210">
    <property type="entry name" value="Ferritin"/>
    <property type="match status" value="1"/>
</dbReference>
<organism evidence="8 9">
    <name type="scientific">Arthrobacter rhombi</name>
    <dbReference type="NCBI Taxonomy" id="71253"/>
    <lineage>
        <taxon>Bacteria</taxon>
        <taxon>Bacillati</taxon>
        <taxon>Actinomycetota</taxon>
        <taxon>Actinomycetes</taxon>
        <taxon>Micrococcales</taxon>
        <taxon>Micrococcaceae</taxon>
        <taxon>Arthrobacter</taxon>
    </lineage>
</organism>
<dbReference type="GO" id="GO:0004322">
    <property type="term" value="F:ferroxidase activity"/>
    <property type="evidence" value="ECO:0007669"/>
    <property type="project" value="TreeGrafter"/>
</dbReference>
<feature type="binding site" evidence="5">
    <location>
        <position position="51"/>
    </location>
    <ligand>
        <name>Fe cation</name>
        <dbReference type="ChEBI" id="CHEBI:24875"/>
        <label>1</label>
    </ligand>
</feature>
<keyword evidence="1 6" id="KW-0409">Iron storage</keyword>
<dbReference type="GO" id="GO:0008198">
    <property type="term" value="F:ferrous iron binding"/>
    <property type="evidence" value="ECO:0007669"/>
    <property type="project" value="TreeGrafter"/>
</dbReference>
<accession>A0A1R4FB29</accession>
<dbReference type="InterPro" id="IPR009078">
    <property type="entry name" value="Ferritin-like_SF"/>
</dbReference>
<protein>
    <recommendedName>
        <fullName evidence="6">Ferritin</fullName>
    </recommendedName>
</protein>
<dbReference type="CDD" id="cd01055">
    <property type="entry name" value="Nonheme_Ferritin"/>
    <property type="match status" value="1"/>
</dbReference>
<evidence type="ECO:0000256" key="3">
    <source>
        <dbReference type="ARBA" id="ARBA00023002"/>
    </source>
</evidence>
<evidence type="ECO:0000313" key="9">
    <source>
        <dbReference type="Proteomes" id="UP000195913"/>
    </source>
</evidence>
<keyword evidence="2 5" id="KW-0479">Metal-binding</keyword>
<evidence type="ECO:0000256" key="4">
    <source>
        <dbReference type="ARBA" id="ARBA00023004"/>
    </source>
</evidence>
<feature type="domain" description="Ferritin-like diiron" evidence="7">
    <location>
        <begin position="1"/>
        <end position="146"/>
    </location>
</feature>
<feature type="binding site" evidence="5">
    <location>
        <position position="95"/>
    </location>
    <ligand>
        <name>Fe cation</name>
        <dbReference type="ChEBI" id="CHEBI:24875"/>
        <label>1</label>
    </ligand>
</feature>
<keyword evidence="9" id="KW-1185">Reference proteome</keyword>
<feature type="binding site" evidence="5">
    <location>
        <position position="18"/>
    </location>
    <ligand>
        <name>Fe cation</name>
        <dbReference type="ChEBI" id="CHEBI:24875"/>
        <label>1</label>
    </ligand>
</feature>
<dbReference type="RefSeq" id="WP_086995275.1">
    <property type="nucleotide sequence ID" value="NZ_FUHW01000014.1"/>
</dbReference>
<dbReference type="PANTHER" id="PTHR11431:SF127">
    <property type="entry name" value="BACTERIAL NON-HEME FERRITIN"/>
    <property type="match status" value="1"/>
</dbReference>
<keyword evidence="3" id="KW-0560">Oxidoreductase</keyword>
<dbReference type="InterPro" id="IPR041719">
    <property type="entry name" value="Ferritin_prok"/>
</dbReference>
<evidence type="ECO:0000259" key="7">
    <source>
        <dbReference type="PROSITE" id="PS50905"/>
    </source>
</evidence>
<dbReference type="PROSITE" id="PS50905">
    <property type="entry name" value="FERRITIN_LIKE"/>
    <property type="match status" value="1"/>
</dbReference>
<proteinExistence type="predicted"/>
<feature type="binding site" evidence="5">
    <location>
        <position position="54"/>
    </location>
    <ligand>
        <name>Fe cation</name>
        <dbReference type="ChEBI" id="CHEBI:24875"/>
        <label>1</label>
    </ligand>
</feature>
<gene>
    <name evidence="8" type="ORF">FM101_03120</name>
</gene>
<dbReference type="AlphaFoldDB" id="A0A1R4FB29"/>
<dbReference type="InterPro" id="IPR001519">
    <property type="entry name" value="Ferritin"/>
</dbReference>
<evidence type="ECO:0000313" key="8">
    <source>
        <dbReference type="EMBL" id="SJM53077.1"/>
    </source>
</evidence>
<dbReference type="GO" id="GO:0006826">
    <property type="term" value="P:iron ion transport"/>
    <property type="evidence" value="ECO:0007669"/>
    <property type="project" value="InterPro"/>
</dbReference>
<dbReference type="GO" id="GO:0008199">
    <property type="term" value="F:ferric iron binding"/>
    <property type="evidence" value="ECO:0007669"/>
    <property type="project" value="InterPro"/>
</dbReference>
<keyword evidence="4 5" id="KW-0408">Iron</keyword>
<evidence type="ECO:0000256" key="5">
    <source>
        <dbReference type="PIRSR" id="PIRSR601519-1"/>
    </source>
</evidence>